<dbReference type="Pfam" id="PF05569">
    <property type="entry name" value="Peptidase_M56"/>
    <property type="match status" value="1"/>
</dbReference>
<evidence type="ECO:0000259" key="2">
    <source>
        <dbReference type="Pfam" id="PF05569"/>
    </source>
</evidence>
<keyword evidence="1" id="KW-0812">Transmembrane</keyword>
<accession>A0ABW2Z104</accession>
<dbReference type="RefSeq" id="WP_377101815.1">
    <property type="nucleotide sequence ID" value="NZ_JBHTHU010000020.1"/>
</dbReference>
<feature type="transmembrane region" description="Helical" evidence="1">
    <location>
        <begin position="37"/>
        <end position="58"/>
    </location>
</feature>
<dbReference type="InterPro" id="IPR008756">
    <property type="entry name" value="Peptidase_M56"/>
</dbReference>
<gene>
    <name evidence="3" type="ORF">ACFQZS_15415</name>
</gene>
<feature type="transmembrane region" description="Helical" evidence="1">
    <location>
        <begin position="6"/>
        <end position="25"/>
    </location>
</feature>
<dbReference type="CDD" id="cd07341">
    <property type="entry name" value="M56_BlaR1_MecR1_like"/>
    <property type="match status" value="1"/>
</dbReference>
<feature type="domain" description="Peptidase M56" evidence="2">
    <location>
        <begin position="143"/>
        <end position="255"/>
    </location>
</feature>
<keyword evidence="1" id="KW-0472">Membrane</keyword>
<keyword evidence="4" id="KW-1185">Reference proteome</keyword>
<comment type="caution">
    <text evidence="3">The sequence shown here is derived from an EMBL/GenBank/DDBJ whole genome shotgun (WGS) entry which is preliminary data.</text>
</comment>
<protein>
    <submittedName>
        <fullName evidence="3">M56 family metallopeptidase</fullName>
    </submittedName>
</protein>
<organism evidence="3 4">
    <name type="scientific">Mucilaginibacter calamicampi</name>
    <dbReference type="NCBI Taxonomy" id="1302352"/>
    <lineage>
        <taxon>Bacteria</taxon>
        <taxon>Pseudomonadati</taxon>
        <taxon>Bacteroidota</taxon>
        <taxon>Sphingobacteriia</taxon>
        <taxon>Sphingobacteriales</taxon>
        <taxon>Sphingobacteriaceae</taxon>
        <taxon>Mucilaginibacter</taxon>
    </lineage>
</organism>
<sequence>MPEFFAILIKVNIALVLFCLGYYLVLRKLTFYTLNRAYLVTGILVSSMYPFIDLSVFAQRHQDIVAPVQNVIIVWQAPARHFIQQAAYWKWLELLFWTGAVLFALRLLFQLTSLYKIYNRSTPTSINGQNIRVVKGDISPFSFWKSIYVNPEKLSATDLKNVLAHEQVHVDEWHTLDILLTEISVIFYWFNPGIWMMKRAVRENIEFITDRKILLKGMDSKAYQYSLLNITFNQPAPAITSNFNFSTLKKRIMMMNAKRSSKITLTRYAFLVPLVMVSLFAFSLSKAETVKTNPAFKAVADAVKTINNAVLNNDTVPASTRTVTGTVTVKKGTNGTTKTITLKGTGVNNLTFTIDSPRIERQTVTVTGKRPGQRDSVITFTIGGEPLGNFDPIAYNLRTTQFKNADVVYRMNAEAKALQMHGLTFTSARDSANRANYTTEKVVTGYGISSAGKNITEKVVTGYGTSSAGKNLTEKVVTGYGTSSADKYMSRTTKSLTGDTLNNKRIAYGNNLALYNSAAENLLGKTYNYLPGQAVQEANGLWHVITTDANGKQTTPVQPLYVVDGKEVNQKDLKSFNGSVVYLSGNTATEKYGEKGKNGVLVITTNKDKQK</sequence>
<evidence type="ECO:0000313" key="3">
    <source>
        <dbReference type="EMBL" id="MFD0751540.1"/>
    </source>
</evidence>
<dbReference type="PANTHER" id="PTHR34978">
    <property type="entry name" value="POSSIBLE SENSOR-TRANSDUCER PROTEIN BLAR"/>
    <property type="match status" value="1"/>
</dbReference>
<evidence type="ECO:0000256" key="1">
    <source>
        <dbReference type="SAM" id="Phobius"/>
    </source>
</evidence>
<dbReference type="Proteomes" id="UP001596958">
    <property type="component" value="Unassembled WGS sequence"/>
</dbReference>
<dbReference type="PANTHER" id="PTHR34978:SF3">
    <property type="entry name" value="SLR0241 PROTEIN"/>
    <property type="match status" value="1"/>
</dbReference>
<dbReference type="EMBL" id="JBHTHU010000020">
    <property type="protein sequence ID" value="MFD0751540.1"/>
    <property type="molecule type" value="Genomic_DNA"/>
</dbReference>
<proteinExistence type="predicted"/>
<name>A0ABW2Z104_9SPHI</name>
<keyword evidence="1" id="KW-1133">Transmembrane helix</keyword>
<feature type="transmembrane region" description="Helical" evidence="1">
    <location>
        <begin position="94"/>
        <end position="115"/>
    </location>
</feature>
<evidence type="ECO:0000313" key="4">
    <source>
        <dbReference type="Proteomes" id="UP001596958"/>
    </source>
</evidence>
<dbReference type="InterPro" id="IPR052173">
    <property type="entry name" value="Beta-lactam_resp_regulator"/>
</dbReference>
<feature type="transmembrane region" description="Helical" evidence="1">
    <location>
        <begin position="265"/>
        <end position="284"/>
    </location>
</feature>
<reference evidence="4" key="1">
    <citation type="journal article" date="2019" name="Int. J. Syst. Evol. Microbiol.">
        <title>The Global Catalogue of Microorganisms (GCM) 10K type strain sequencing project: providing services to taxonomists for standard genome sequencing and annotation.</title>
        <authorList>
            <consortium name="The Broad Institute Genomics Platform"/>
            <consortium name="The Broad Institute Genome Sequencing Center for Infectious Disease"/>
            <person name="Wu L."/>
            <person name="Ma J."/>
        </authorList>
    </citation>
    <scope>NUCLEOTIDE SEQUENCE [LARGE SCALE GENOMIC DNA]</scope>
    <source>
        <strain evidence="4">CCUG 63418</strain>
    </source>
</reference>